<dbReference type="GO" id="GO:0005634">
    <property type="term" value="C:nucleus"/>
    <property type="evidence" value="ECO:0007669"/>
    <property type="project" value="InterPro"/>
</dbReference>
<dbReference type="Gene3D" id="3.30.160.60">
    <property type="entry name" value="Classic Zinc Finger"/>
    <property type="match status" value="5"/>
</dbReference>
<feature type="domain" description="C2H2-type" evidence="7">
    <location>
        <begin position="220"/>
        <end position="247"/>
    </location>
</feature>
<keyword evidence="9" id="KW-1185">Reference proteome</keyword>
<feature type="binding site" evidence="5">
    <location>
        <position position="21"/>
    </location>
    <ligand>
        <name>Zn(2+)</name>
        <dbReference type="ChEBI" id="CHEBI:29105"/>
    </ligand>
</feature>
<evidence type="ECO:0000256" key="3">
    <source>
        <dbReference type="ARBA" id="ARBA00022833"/>
    </source>
</evidence>
<dbReference type="RefSeq" id="XP_017037462.2">
    <property type="nucleotide sequence ID" value="XM_017181973.3"/>
</dbReference>
<feature type="binding site" evidence="5">
    <location>
        <position position="67"/>
    </location>
    <ligand>
        <name>Zn(2+)</name>
        <dbReference type="ChEBI" id="CHEBI:29105"/>
    </ligand>
</feature>
<evidence type="ECO:0000256" key="6">
    <source>
        <dbReference type="SAM" id="MobiDB-lite"/>
    </source>
</evidence>
<name>A0A6P4J7G3_DROKI</name>
<accession>A0A6P4J7G3</accession>
<feature type="binding site" evidence="5">
    <location>
        <position position="70"/>
    </location>
    <ligand>
        <name>Zn(2+)</name>
        <dbReference type="ChEBI" id="CHEBI:29105"/>
    </ligand>
</feature>
<evidence type="ECO:0000256" key="5">
    <source>
        <dbReference type="PROSITE-ProRule" id="PRU01263"/>
    </source>
</evidence>
<feature type="domain" description="C2H2-type" evidence="7">
    <location>
        <begin position="192"/>
        <end position="219"/>
    </location>
</feature>
<dbReference type="PANTHER" id="PTHR23235">
    <property type="entry name" value="KRUEPPEL-LIKE TRANSCRIPTION FACTOR"/>
    <property type="match status" value="1"/>
</dbReference>
<organism evidence="9 10">
    <name type="scientific">Drosophila kikkawai</name>
    <name type="common">Fruit fly</name>
    <dbReference type="NCBI Taxonomy" id="30033"/>
    <lineage>
        <taxon>Eukaryota</taxon>
        <taxon>Metazoa</taxon>
        <taxon>Ecdysozoa</taxon>
        <taxon>Arthropoda</taxon>
        <taxon>Hexapoda</taxon>
        <taxon>Insecta</taxon>
        <taxon>Pterygota</taxon>
        <taxon>Neoptera</taxon>
        <taxon>Endopterygota</taxon>
        <taxon>Diptera</taxon>
        <taxon>Brachycera</taxon>
        <taxon>Muscomorpha</taxon>
        <taxon>Ephydroidea</taxon>
        <taxon>Drosophilidae</taxon>
        <taxon>Drosophila</taxon>
        <taxon>Sophophora</taxon>
    </lineage>
</organism>
<reference evidence="10" key="1">
    <citation type="submission" date="2025-08" db="UniProtKB">
        <authorList>
            <consortium name="RefSeq"/>
        </authorList>
    </citation>
    <scope>IDENTIFICATION</scope>
    <source>
        <strain evidence="10">14028-0561.14</strain>
        <tissue evidence="10">Whole fly</tissue>
    </source>
</reference>
<dbReference type="InterPro" id="IPR013087">
    <property type="entry name" value="Znf_C2H2_type"/>
</dbReference>
<evidence type="ECO:0000256" key="1">
    <source>
        <dbReference type="ARBA" id="ARBA00022723"/>
    </source>
</evidence>
<dbReference type="PROSITE" id="PS51915">
    <property type="entry name" value="ZAD"/>
    <property type="match status" value="1"/>
</dbReference>
<feature type="domain" description="C2H2-type" evidence="7">
    <location>
        <begin position="248"/>
        <end position="275"/>
    </location>
</feature>
<dbReference type="OrthoDB" id="427030at2759"/>
<keyword evidence="1 5" id="KW-0479">Metal-binding</keyword>
<dbReference type="GO" id="GO:0006355">
    <property type="term" value="P:regulation of DNA-templated transcription"/>
    <property type="evidence" value="ECO:0007669"/>
    <property type="project" value="UniProtKB-ARBA"/>
</dbReference>
<dbReference type="Proteomes" id="UP001652661">
    <property type="component" value="Chromosome 3R"/>
</dbReference>
<dbReference type="SMART" id="SM00355">
    <property type="entry name" value="ZnF_C2H2"/>
    <property type="match status" value="5"/>
</dbReference>
<feature type="binding site" evidence="5">
    <location>
        <position position="24"/>
    </location>
    <ligand>
        <name>Zn(2+)</name>
        <dbReference type="ChEBI" id="CHEBI:29105"/>
    </ligand>
</feature>
<dbReference type="PROSITE" id="PS50157">
    <property type="entry name" value="ZINC_FINGER_C2H2_2"/>
    <property type="match status" value="5"/>
</dbReference>
<protein>
    <submittedName>
        <fullName evidence="10">Transcription factor Ouib</fullName>
    </submittedName>
</protein>
<evidence type="ECO:0000259" key="8">
    <source>
        <dbReference type="PROSITE" id="PS51915"/>
    </source>
</evidence>
<feature type="domain" description="ZAD" evidence="8">
    <location>
        <begin position="19"/>
        <end position="94"/>
    </location>
</feature>
<evidence type="ECO:0000313" key="9">
    <source>
        <dbReference type="Proteomes" id="UP001652661"/>
    </source>
</evidence>
<dbReference type="SMART" id="SM00868">
    <property type="entry name" value="zf-AD"/>
    <property type="match status" value="2"/>
</dbReference>
<dbReference type="InterPro" id="IPR012934">
    <property type="entry name" value="Znf_AD"/>
</dbReference>
<dbReference type="GO" id="GO:0008270">
    <property type="term" value="F:zinc ion binding"/>
    <property type="evidence" value="ECO:0007669"/>
    <property type="project" value="UniProtKB-UniRule"/>
</dbReference>
<feature type="domain" description="C2H2-type" evidence="7">
    <location>
        <begin position="276"/>
        <end position="303"/>
    </location>
</feature>
<dbReference type="PROSITE" id="PS00028">
    <property type="entry name" value="ZINC_FINGER_C2H2_1"/>
    <property type="match status" value="4"/>
</dbReference>
<dbReference type="Pfam" id="PF00096">
    <property type="entry name" value="zf-C2H2"/>
    <property type="match status" value="1"/>
</dbReference>
<feature type="compositionally biased region" description="Basic residues" evidence="6">
    <location>
        <begin position="320"/>
        <end position="331"/>
    </location>
</feature>
<feature type="compositionally biased region" description="Basic and acidic residues" evidence="6">
    <location>
        <begin position="332"/>
        <end position="341"/>
    </location>
</feature>
<dbReference type="SUPFAM" id="SSF57667">
    <property type="entry name" value="beta-beta-alpha zinc fingers"/>
    <property type="match status" value="3"/>
</dbReference>
<dbReference type="GeneID" id="108085405"/>
<dbReference type="AlphaFoldDB" id="A0A6P4J7G3"/>
<evidence type="ECO:0000313" key="10">
    <source>
        <dbReference type="RefSeq" id="XP_017037462.2"/>
    </source>
</evidence>
<keyword evidence="3 5" id="KW-0862">Zinc</keyword>
<keyword evidence="2 4" id="KW-0863">Zinc-finger</keyword>
<feature type="domain" description="C2H2-type" evidence="7">
    <location>
        <begin position="304"/>
        <end position="333"/>
    </location>
</feature>
<evidence type="ECO:0000256" key="2">
    <source>
        <dbReference type="ARBA" id="ARBA00022771"/>
    </source>
</evidence>
<evidence type="ECO:0000256" key="4">
    <source>
        <dbReference type="PROSITE-ProRule" id="PRU00042"/>
    </source>
</evidence>
<feature type="region of interest" description="Disordered" evidence="6">
    <location>
        <begin position="320"/>
        <end position="347"/>
    </location>
</feature>
<dbReference type="Pfam" id="PF12874">
    <property type="entry name" value="zf-met"/>
    <property type="match status" value="1"/>
</dbReference>
<proteinExistence type="predicted"/>
<dbReference type="InterPro" id="IPR036236">
    <property type="entry name" value="Znf_C2H2_sf"/>
</dbReference>
<gene>
    <name evidence="10" type="primary">ouib</name>
</gene>
<dbReference type="Pfam" id="PF07776">
    <property type="entry name" value="zf-AD"/>
    <property type="match status" value="1"/>
</dbReference>
<evidence type="ECO:0000259" key="7">
    <source>
        <dbReference type="PROSITE" id="PS50157"/>
    </source>
</evidence>
<sequence length="347" mass="40452">MHFAFQLVELNEADKMLGVCCRLCGRQRICDKSKNLFTEENRKLLRHLDLITGLKLEVLPNAPESMCLCCQSDLRSAMAFRKLCIKVQKRWKPSDEESSTWPDSDNEIEMEPECLQLSTYGESDDDIRVPQKTFQILIEEDSTDNYLICDSAAEEEQMFSLNPTVVEAPPPATSQRKGHRSRIKSKPADQVYICEMCGSHATSKPVFERHMRKHSGERPFGCEECAARFLSAAELRAHRRVHTKEQPFACRFCERKYVSYMGRLKHERIHTNERPFVCAECGQTFTNAYILKNHMLIHSGERRFQCDLCDRSFQRKTHMQTHFQSRLHQRKAREDQKRKDGIISQKL</sequence>